<evidence type="ECO:0000259" key="1">
    <source>
        <dbReference type="Pfam" id="PF03632"/>
    </source>
</evidence>
<dbReference type="InterPro" id="IPR005195">
    <property type="entry name" value="Glyco_hydro_65_M"/>
</dbReference>
<dbReference type="InterPro" id="IPR011013">
    <property type="entry name" value="Gal_mutarotase_sf_dom"/>
</dbReference>
<dbReference type="Gene3D" id="1.50.10.10">
    <property type="match status" value="1"/>
</dbReference>
<dbReference type="Gene3D" id="2.70.98.40">
    <property type="entry name" value="Glycoside hydrolase, family 65, N-terminal domain"/>
    <property type="match status" value="1"/>
</dbReference>
<dbReference type="PANTHER" id="PTHR11051:SF8">
    <property type="entry name" value="PROTEIN-GLUCOSYLGALACTOSYLHYDROXYLYSINE GLUCOSIDASE"/>
    <property type="match status" value="1"/>
</dbReference>
<feature type="domain" description="Glycoside hydrolase family 65 central catalytic" evidence="1">
    <location>
        <begin position="258"/>
        <end position="404"/>
    </location>
</feature>
<sequence length="412" mass="47043">SPGPNPLLPGKAVVAGFIHEHPTMQFEQFSPAPYPIGLDLIIDEQSMRDYPDSITVLDQSLNMSNGELTTSMKMKIGGDNSLEINVVQFACRSVPCLVAQEVNLKTDRECTVKVRTKIDTDNIDLSEFKPRTRDITGGWYSVDLVDQVKAFESDRCRLGIAQIIPRGNDIDQDDVGHYRLKMKPGKKKSFQMIASVVSDLYHFEPHLEAIRLARWGDMVGYERLKQQNHLAWDELWRSRIKVIGCDEEDQQALDVAFYYLHSNIHPSTKTGYPPFGLTQNSAYYGHNFWDTDLWTFIPTVLVQPEAGKATIEYRHKGLDAAKNRAKLFGYRGAQYPWEASIDGSEVTPSNCPTGWAQQHTTVGVAWCAWEYYMATRDYFGLNDFVWPILKNVNEWVESRGKFTKRGFEFDMM</sequence>
<evidence type="ECO:0008006" key="4">
    <source>
        <dbReference type="Google" id="ProtNLM"/>
    </source>
</evidence>
<reference evidence="3" key="1">
    <citation type="submission" date="2018-05" db="EMBL/GenBank/DDBJ databases">
        <authorList>
            <person name="Lanie J.A."/>
            <person name="Ng W.-L."/>
            <person name="Kazmierczak K.M."/>
            <person name="Andrzejewski T.M."/>
            <person name="Davidsen T.M."/>
            <person name="Wayne K.J."/>
            <person name="Tettelin H."/>
            <person name="Glass J.I."/>
            <person name="Rusch D."/>
            <person name="Podicherti R."/>
            <person name="Tsui H.-C.T."/>
            <person name="Winkler M.E."/>
        </authorList>
    </citation>
    <scope>NUCLEOTIDE SEQUENCE</scope>
</reference>
<dbReference type="InterPro" id="IPR008928">
    <property type="entry name" value="6-hairpin_glycosidase_sf"/>
</dbReference>
<dbReference type="InterPro" id="IPR012341">
    <property type="entry name" value="6hp_glycosidase-like_sf"/>
</dbReference>
<evidence type="ECO:0000313" key="3">
    <source>
        <dbReference type="EMBL" id="SVC27744.1"/>
    </source>
</evidence>
<organism evidence="3">
    <name type="scientific">marine metagenome</name>
    <dbReference type="NCBI Taxonomy" id="408172"/>
    <lineage>
        <taxon>unclassified sequences</taxon>
        <taxon>metagenomes</taxon>
        <taxon>ecological metagenomes</taxon>
    </lineage>
</organism>
<dbReference type="EMBL" id="UINC01082718">
    <property type="protein sequence ID" value="SVC27744.1"/>
    <property type="molecule type" value="Genomic_DNA"/>
</dbReference>
<dbReference type="InterPro" id="IPR005196">
    <property type="entry name" value="Glyco_hydro_65_N"/>
</dbReference>
<name>A0A382KSG1_9ZZZZ</name>
<feature type="non-terminal residue" evidence="3">
    <location>
        <position position="412"/>
    </location>
</feature>
<dbReference type="GO" id="GO:0030246">
    <property type="term" value="F:carbohydrate binding"/>
    <property type="evidence" value="ECO:0007669"/>
    <property type="project" value="InterPro"/>
</dbReference>
<dbReference type="SUPFAM" id="SSF48208">
    <property type="entry name" value="Six-hairpin glycosidases"/>
    <property type="match status" value="1"/>
</dbReference>
<dbReference type="GO" id="GO:0005975">
    <property type="term" value="P:carbohydrate metabolic process"/>
    <property type="evidence" value="ECO:0007669"/>
    <property type="project" value="InterPro"/>
</dbReference>
<protein>
    <recommendedName>
        <fullName evidence="4">Glycoside hydrolase family 65 central catalytic domain-containing protein</fullName>
    </recommendedName>
</protein>
<dbReference type="Pfam" id="PF03636">
    <property type="entry name" value="Glyco_hydro_65N"/>
    <property type="match status" value="1"/>
</dbReference>
<dbReference type="Pfam" id="PF03632">
    <property type="entry name" value="Glyco_hydro_65m"/>
    <property type="match status" value="1"/>
</dbReference>
<dbReference type="PANTHER" id="PTHR11051">
    <property type="entry name" value="GLYCOSYL HYDROLASE-RELATED"/>
    <property type="match status" value="1"/>
</dbReference>
<accession>A0A382KSG1</accession>
<proteinExistence type="predicted"/>
<dbReference type="InterPro" id="IPR037018">
    <property type="entry name" value="GH65_N"/>
</dbReference>
<feature type="non-terminal residue" evidence="3">
    <location>
        <position position="1"/>
    </location>
</feature>
<evidence type="ECO:0000259" key="2">
    <source>
        <dbReference type="Pfam" id="PF03636"/>
    </source>
</evidence>
<feature type="domain" description="Glycoside hydrolase family 65 N-terminal" evidence="2">
    <location>
        <begin position="24"/>
        <end position="124"/>
    </location>
</feature>
<dbReference type="SUPFAM" id="SSF74650">
    <property type="entry name" value="Galactose mutarotase-like"/>
    <property type="match status" value="1"/>
</dbReference>
<dbReference type="GO" id="GO:0004553">
    <property type="term" value="F:hydrolase activity, hydrolyzing O-glycosyl compounds"/>
    <property type="evidence" value="ECO:0007669"/>
    <property type="project" value="TreeGrafter"/>
</dbReference>
<gene>
    <name evidence="3" type="ORF">METZ01_LOCUS280598</name>
</gene>
<dbReference type="AlphaFoldDB" id="A0A382KSG1"/>